<accession>A0AA96JV67</accession>
<dbReference type="InterPro" id="IPR031730">
    <property type="entry name" value="Carbam_trans_C"/>
</dbReference>
<dbReference type="InterPro" id="IPR003696">
    <property type="entry name" value="Carbtransf_dom"/>
</dbReference>
<comment type="similarity">
    <text evidence="1">Belongs to the NodU/CmcH family.</text>
</comment>
<dbReference type="AlphaFoldDB" id="A0AA96JV67"/>
<gene>
    <name evidence="4" type="ORF">PQG83_15430</name>
</gene>
<evidence type="ECO:0000256" key="1">
    <source>
        <dbReference type="ARBA" id="ARBA00006129"/>
    </source>
</evidence>
<evidence type="ECO:0000313" key="5">
    <source>
        <dbReference type="Proteomes" id="UP001302494"/>
    </source>
</evidence>
<keyword evidence="5" id="KW-1185">Reference proteome</keyword>
<dbReference type="CDD" id="cd24098">
    <property type="entry name" value="ASKHA_NBD_TobZ_N"/>
    <property type="match status" value="1"/>
</dbReference>
<dbReference type="PANTHER" id="PTHR34847">
    <property type="entry name" value="NODULATION PROTEIN U"/>
    <property type="match status" value="1"/>
</dbReference>
<evidence type="ECO:0000259" key="2">
    <source>
        <dbReference type="Pfam" id="PF02543"/>
    </source>
</evidence>
<dbReference type="SUPFAM" id="SSF53067">
    <property type="entry name" value="Actin-like ATPase domain"/>
    <property type="match status" value="1"/>
</dbReference>
<dbReference type="KEGG" id="nneo:PQG83_15430"/>
<dbReference type="Pfam" id="PF02543">
    <property type="entry name" value="Carbam_trans_N"/>
    <property type="match status" value="1"/>
</dbReference>
<dbReference type="PANTHER" id="PTHR34847:SF1">
    <property type="entry name" value="NODULATION PROTEIN U"/>
    <property type="match status" value="1"/>
</dbReference>
<feature type="domain" description="Carbamoyltransferase C-terminal" evidence="3">
    <location>
        <begin position="414"/>
        <end position="603"/>
    </location>
</feature>
<name>A0AA96JV67_9BACT</name>
<dbReference type="InterPro" id="IPR038152">
    <property type="entry name" value="Carbam_trans_C_sf"/>
</dbReference>
<feature type="domain" description="Carbamoyltransferase" evidence="2">
    <location>
        <begin position="11"/>
        <end position="356"/>
    </location>
</feature>
<dbReference type="EMBL" id="CP116968">
    <property type="protein sequence ID" value="WNM61138.1"/>
    <property type="molecule type" value="Genomic_DNA"/>
</dbReference>
<dbReference type="Pfam" id="PF16861">
    <property type="entry name" value="Carbam_trans_C"/>
    <property type="match status" value="1"/>
</dbReference>
<dbReference type="GO" id="GO:0003824">
    <property type="term" value="F:catalytic activity"/>
    <property type="evidence" value="ECO:0007669"/>
    <property type="project" value="InterPro"/>
</dbReference>
<evidence type="ECO:0000259" key="3">
    <source>
        <dbReference type="Pfam" id="PF16861"/>
    </source>
</evidence>
<dbReference type="Gene3D" id="3.90.870.20">
    <property type="entry name" value="Carbamoyltransferase, C-terminal domain"/>
    <property type="match status" value="1"/>
</dbReference>
<dbReference type="Gene3D" id="3.30.420.40">
    <property type="match status" value="2"/>
</dbReference>
<dbReference type="InterPro" id="IPR043129">
    <property type="entry name" value="ATPase_NBD"/>
</dbReference>
<dbReference type="InterPro" id="IPR051338">
    <property type="entry name" value="NodU/CmcH_Carbamoyltrnsfr"/>
</dbReference>
<evidence type="ECO:0000313" key="4">
    <source>
        <dbReference type="EMBL" id="WNM61138.1"/>
    </source>
</evidence>
<dbReference type="Proteomes" id="UP001302494">
    <property type="component" value="Chromosome"/>
</dbReference>
<protein>
    <submittedName>
        <fullName evidence="4">Carbamoyltransferase</fullName>
    </submittedName>
</protein>
<proteinExistence type="inferred from homology"/>
<organism evidence="4 5">
    <name type="scientific">Candidatus Nitrospira neomarina</name>
    <dbReference type="NCBI Taxonomy" id="3020899"/>
    <lineage>
        <taxon>Bacteria</taxon>
        <taxon>Pseudomonadati</taxon>
        <taxon>Nitrospirota</taxon>
        <taxon>Nitrospiria</taxon>
        <taxon>Nitrospirales</taxon>
        <taxon>Nitrospiraceae</taxon>
        <taxon>Nitrospira</taxon>
    </lineage>
</organism>
<reference evidence="4 5" key="1">
    <citation type="submission" date="2023-01" db="EMBL/GenBank/DDBJ databases">
        <title>Cultivation and genomic characterization of new, ubiquitous marine nitrite-oxidizing bacteria from the Nitrospirales.</title>
        <authorList>
            <person name="Mueller A.J."/>
            <person name="Daebeler A."/>
            <person name="Herbold C.W."/>
            <person name="Kirkegaard R.H."/>
            <person name="Daims H."/>
        </authorList>
    </citation>
    <scope>NUCLEOTIDE SEQUENCE [LARGE SCALE GENOMIC DNA]</scope>
    <source>
        <strain evidence="4 5">DK</strain>
    </source>
</reference>
<dbReference type="RefSeq" id="WP_312742865.1">
    <property type="nucleotide sequence ID" value="NZ_CP116968.1"/>
</dbReference>
<sequence>MATANGKLTSILGVSAYYHDSAACLIQNGKIVAAAQEERFTRKKHDAGFPSHAVEYCLRQGGVGMRDVDYLVFYDKPFVKFERLLETYLSYAPKGLGSFLTAIPVWIKEKLFLRNLLEKAFRQVGGLDKKENLPPLLFGEHHESHAAAAFFPSPYKEAVVLCMDGVGEWATTSAWVGRGNQLTPLWEIPFPHSIGLLYSAFTYYTGFKVNSGEYKVMGLAPYGEPKYVKTILDNVVDVKPDGTFRLNMDYFDYCTGLRMTNNKFDAIFGGPPRQAESTLTQREMDLARSVQEVTEMVMLRLANSLHRETGLSNLCLSGGVALNCVGNGRVLREGPFSGLWIQPAAGDAGSALGAALNVHYSYLNQPRVCQGPSDSMRGSYLGPRFSNEDIESRLQQLEASYEYVEDSDLYRRVAEYLAEGKVIGWLQGHMEFGPRALGGRSILGDPRSEKMQSVMNLKIKYRESFRPFAPSVLRERVSEYFEMDTDSPYMLLVAPVVEKRRRAVQPDQQNLWGIDLLNVPKSDIPAVTHVDYSARVQTVSPDTNPRYYQLLQEFEKQTGCAVLINTSFNVRGEPIVCTPEDAYRCFMRTEMDVLVLENCLILKEHQKPVPKDETWMKEFELD</sequence>